<accession>A0AAD6QA53</accession>
<protein>
    <recommendedName>
        <fullName evidence="5">Secreted protein</fullName>
    </recommendedName>
</protein>
<gene>
    <name evidence="2" type="ORF">NC653_022816</name>
    <name evidence="3" type="ORF">NC653_022829</name>
</gene>
<evidence type="ECO:0000256" key="1">
    <source>
        <dbReference type="SAM" id="SignalP"/>
    </source>
</evidence>
<evidence type="ECO:0000313" key="4">
    <source>
        <dbReference type="Proteomes" id="UP001164929"/>
    </source>
</evidence>
<dbReference type="EMBL" id="JAQIZT010000009">
    <property type="protein sequence ID" value="KAJ6984651.1"/>
    <property type="molecule type" value="Genomic_DNA"/>
</dbReference>
<evidence type="ECO:0000313" key="3">
    <source>
        <dbReference type="EMBL" id="KAJ6984651.1"/>
    </source>
</evidence>
<feature type="signal peptide" evidence="1">
    <location>
        <begin position="1"/>
        <end position="23"/>
    </location>
</feature>
<name>A0AAD6QA53_9ROSI</name>
<evidence type="ECO:0000313" key="2">
    <source>
        <dbReference type="EMBL" id="KAJ6984636.1"/>
    </source>
</evidence>
<dbReference type="EMBL" id="JAQIZT010000009">
    <property type="protein sequence ID" value="KAJ6984636.1"/>
    <property type="molecule type" value="Genomic_DNA"/>
</dbReference>
<proteinExistence type="predicted"/>
<keyword evidence="1" id="KW-0732">Signal</keyword>
<dbReference type="AlphaFoldDB" id="A0AAD6QA53"/>
<reference evidence="3" key="1">
    <citation type="journal article" date="2023" name="Mol. Ecol. Resour.">
        <title>Chromosome-level genome assembly of a triploid poplar Populus alba 'Berolinensis'.</title>
        <authorList>
            <person name="Chen S."/>
            <person name="Yu Y."/>
            <person name="Wang X."/>
            <person name="Wang S."/>
            <person name="Zhang T."/>
            <person name="Zhou Y."/>
            <person name="He R."/>
            <person name="Meng N."/>
            <person name="Wang Y."/>
            <person name="Liu W."/>
            <person name="Liu Z."/>
            <person name="Liu J."/>
            <person name="Guo Q."/>
            <person name="Huang H."/>
            <person name="Sederoff R.R."/>
            <person name="Wang G."/>
            <person name="Qu G."/>
            <person name="Chen S."/>
        </authorList>
    </citation>
    <scope>NUCLEOTIDE SEQUENCE</scope>
    <source>
        <strain evidence="3">SC-2020</strain>
    </source>
</reference>
<keyword evidence="4" id="KW-1185">Reference proteome</keyword>
<sequence length="93" mass="10929">METQKSSWLLFFLYLLLRNQRNTRITSIRMFLERSKATAILSPARALFFTSAMSKLELRSTSQNHDNSKIMKMDWSARLPRSSSWPENKTSQI</sequence>
<dbReference type="Proteomes" id="UP001164929">
    <property type="component" value="Chromosome 9"/>
</dbReference>
<organism evidence="3 4">
    <name type="scientific">Populus alba x Populus x berolinensis</name>
    <dbReference type="NCBI Taxonomy" id="444605"/>
    <lineage>
        <taxon>Eukaryota</taxon>
        <taxon>Viridiplantae</taxon>
        <taxon>Streptophyta</taxon>
        <taxon>Embryophyta</taxon>
        <taxon>Tracheophyta</taxon>
        <taxon>Spermatophyta</taxon>
        <taxon>Magnoliopsida</taxon>
        <taxon>eudicotyledons</taxon>
        <taxon>Gunneridae</taxon>
        <taxon>Pentapetalae</taxon>
        <taxon>rosids</taxon>
        <taxon>fabids</taxon>
        <taxon>Malpighiales</taxon>
        <taxon>Salicaceae</taxon>
        <taxon>Saliceae</taxon>
        <taxon>Populus</taxon>
    </lineage>
</organism>
<feature type="chain" id="PRO_5042441628" description="Secreted protein" evidence="1">
    <location>
        <begin position="24"/>
        <end position="93"/>
    </location>
</feature>
<evidence type="ECO:0008006" key="5">
    <source>
        <dbReference type="Google" id="ProtNLM"/>
    </source>
</evidence>
<comment type="caution">
    <text evidence="3">The sequence shown here is derived from an EMBL/GenBank/DDBJ whole genome shotgun (WGS) entry which is preliminary data.</text>
</comment>